<dbReference type="AlphaFoldDB" id="A0A543J9G7"/>
<comment type="caution">
    <text evidence="2">The sequence shown here is derived from an EMBL/GenBank/DDBJ whole genome shotgun (WGS) entry which is preliminary data.</text>
</comment>
<accession>A0A543J9G7</accession>
<feature type="domain" description="HTH cro/C1-type" evidence="1">
    <location>
        <begin position="27"/>
        <end position="66"/>
    </location>
</feature>
<dbReference type="RefSeq" id="WP_170231980.1">
    <property type="nucleotide sequence ID" value="NZ_VFPP01000001.1"/>
</dbReference>
<dbReference type="CDD" id="cd00093">
    <property type="entry name" value="HTH_XRE"/>
    <property type="match status" value="1"/>
</dbReference>
<dbReference type="InterPro" id="IPR001387">
    <property type="entry name" value="Cro/C1-type_HTH"/>
</dbReference>
<dbReference type="PROSITE" id="PS50943">
    <property type="entry name" value="HTH_CROC1"/>
    <property type="match status" value="1"/>
</dbReference>
<evidence type="ECO:0000313" key="2">
    <source>
        <dbReference type="EMBL" id="TQM79459.1"/>
    </source>
</evidence>
<proteinExistence type="predicted"/>
<gene>
    <name evidence="2" type="ORF">FHX81_1767</name>
</gene>
<reference evidence="2 3" key="1">
    <citation type="submission" date="2019-06" db="EMBL/GenBank/DDBJ databases">
        <title>Sequencing the genomes of 1000 actinobacteria strains.</title>
        <authorList>
            <person name="Klenk H.-P."/>
        </authorList>
    </citation>
    <scope>NUCLEOTIDE SEQUENCE [LARGE SCALE GENOMIC DNA]</scope>
    <source>
        <strain evidence="2 3">DSM 45456</strain>
    </source>
</reference>
<dbReference type="Gene3D" id="1.10.260.40">
    <property type="entry name" value="lambda repressor-like DNA-binding domains"/>
    <property type="match status" value="1"/>
</dbReference>
<organism evidence="2 3">
    <name type="scientific">Saccharothrix saharensis</name>
    <dbReference type="NCBI Taxonomy" id="571190"/>
    <lineage>
        <taxon>Bacteria</taxon>
        <taxon>Bacillati</taxon>
        <taxon>Actinomycetota</taxon>
        <taxon>Actinomycetes</taxon>
        <taxon>Pseudonocardiales</taxon>
        <taxon>Pseudonocardiaceae</taxon>
        <taxon>Saccharothrix</taxon>
    </lineage>
</organism>
<name>A0A543J9G7_9PSEU</name>
<dbReference type="Pfam" id="PF19054">
    <property type="entry name" value="DUF5753"/>
    <property type="match status" value="1"/>
</dbReference>
<protein>
    <submittedName>
        <fullName evidence="2">Helix-turn-helix protein</fullName>
    </submittedName>
</protein>
<dbReference type="InterPro" id="IPR010982">
    <property type="entry name" value="Lambda_DNA-bd_dom_sf"/>
</dbReference>
<keyword evidence="3" id="KW-1185">Reference proteome</keyword>
<dbReference type="Pfam" id="PF13560">
    <property type="entry name" value="HTH_31"/>
    <property type="match status" value="1"/>
</dbReference>
<dbReference type="EMBL" id="VFPP01000001">
    <property type="protein sequence ID" value="TQM79459.1"/>
    <property type="molecule type" value="Genomic_DNA"/>
</dbReference>
<dbReference type="GO" id="GO:0003677">
    <property type="term" value="F:DNA binding"/>
    <property type="evidence" value="ECO:0007669"/>
    <property type="project" value="InterPro"/>
</dbReference>
<evidence type="ECO:0000259" key="1">
    <source>
        <dbReference type="PROSITE" id="PS50943"/>
    </source>
</evidence>
<dbReference type="InterPro" id="IPR043917">
    <property type="entry name" value="DUF5753"/>
</dbReference>
<dbReference type="Proteomes" id="UP000316628">
    <property type="component" value="Unassembled WGS sequence"/>
</dbReference>
<sequence>MTDVPSKAINLMELKPALRSRLLGLELRRVREANGLTVAELAARTRQSPQRIRELENGVAESPTPDPTMWCAWGTEATSVINVLCRAAERIDVLAPLGLNPVFERLDPDRCTVYVLEGTAIERTDVTVRVIPRGAGYCPGVEHPLTRFTLADGPAVVFYAYLHRAMFTEESRHLRSAYELFERLAELTRA</sequence>
<dbReference type="SUPFAM" id="SSF47413">
    <property type="entry name" value="lambda repressor-like DNA-binding domains"/>
    <property type="match status" value="1"/>
</dbReference>
<evidence type="ECO:0000313" key="3">
    <source>
        <dbReference type="Proteomes" id="UP000316628"/>
    </source>
</evidence>